<protein>
    <submittedName>
        <fullName evidence="1">Uncharacterized protein</fullName>
    </submittedName>
</protein>
<evidence type="ECO:0000313" key="1">
    <source>
        <dbReference type="EMBL" id="RUT48613.1"/>
    </source>
</evidence>
<comment type="caution">
    <text evidence="1">The sequence shown here is derived from an EMBL/GenBank/DDBJ whole genome shotgun (WGS) entry which is preliminary data.</text>
</comment>
<gene>
    <name evidence="1" type="ORF">EJP82_01340</name>
</gene>
<evidence type="ECO:0000313" key="2">
    <source>
        <dbReference type="Proteomes" id="UP000279446"/>
    </source>
</evidence>
<dbReference type="Proteomes" id="UP000279446">
    <property type="component" value="Unassembled WGS sequence"/>
</dbReference>
<sequence length="168" mass="18750">MIAPDRIKEAQRELSSGASTINQIKDELGLDPIEDGDRYMCSLSEYLPISKDVELKMKYLERLEVLRRESSIQSGRKSFEDRIEKVLDSIEDDLGLSEPKPLNVGNLTVNITARTTKEFDEALERIKAAMADGGKILSEAMNNITLFVATEEGNLRGVVSSEESEIRA</sequence>
<reference evidence="1 2" key="1">
    <citation type="submission" date="2018-12" db="EMBL/GenBank/DDBJ databases">
        <authorList>
            <person name="Sun L."/>
            <person name="Chen Z."/>
        </authorList>
    </citation>
    <scope>NUCLEOTIDE SEQUENCE [LARGE SCALE GENOMIC DNA]</scope>
    <source>
        <strain evidence="1 2">DSM 15890</strain>
    </source>
</reference>
<proteinExistence type="predicted"/>
<keyword evidence="2" id="KW-1185">Reference proteome</keyword>
<name>A0A433YFJ5_9BACL</name>
<dbReference type="EMBL" id="RZNY01000001">
    <property type="protein sequence ID" value="RUT48613.1"/>
    <property type="molecule type" value="Genomic_DNA"/>
</dbReference>
<accession>A0A433YFJ5</accession>
<dbReference type="AlphaFoldDB" id="A0A433YFJ5"/>
<dbReference type="RefSeq" id="WP_127190207.1">
    <property type="nucleotide sequence ID" value="NZ_RZNY01000001.1"/>
</dbReference>
<dbReference type="OrthoDB" id="10016715at2"/>
<organism evidence="1 2">
    <name type="scientific">Paenibacillus anaericanus</name>
    <dbReference type="NCBI Taxonomy" id="170367"/>
    <lineage>
        <taxon>Bacteria</taxon>
        <taxon>Bacillati</taxon>
        <taxon>Bacillota</taxon>
        <taxon>Bacilli</taxon>
        <taxon>Bacillales</taxon>
        <taxon>Paenibacillaceae</taxon>
        <taxon>Paenibacillus</taxon>
    </lineage>
</organism>